<dbReference type="Gene3D" id="1.25.40.10">
    <property type="entry name" value="Tetratricopeptide repeat domain"/>
    <property type="match status" value="2"/>
</dbReference>
<dbReference type="PROSITE" id="PS50005">
    <property type="entry name" value="TPR"/>
    <property type="match status" value="3"/>
</dbReference>
<dbReference type="RefSeq" id="WP_039120955.1">
    <property type="nucleotide sequence ID" value="NZ_AOJP01000009.1"/>
</dbReference>
<dbReference type="InterPro" id="IPR013105">
    <property type="entry name" value="TPR_2"/>
</dbReference>
<accession>A0A017H4E8</accession>
<reference evidence="3 4" key="1">
    <citation type="submission" date="2013-08" db="EMBL/GenBank/DDBJ databases">
        <title>An opportunistic ruminal bacterium that causes liver abscesses in cattle.</title>
        <authorList>
            <person name="Benahmed F.H."/>
            <person name="Rasmussen M."/>
            <person name="Harbottle H."/>
            <person name="Soppet D."/>
            <person name="Nagaraja T.G."/>
            <person name="Davidson M."/>
        </authorList>
    </citation>
    <scope>NUCLEOTIDE SEQUENCE [LARGE SCALE GENOMIC DNA]</scope>
    <source>
        <strain evidence="3 4">B35</strain>
    </source>
</reference>
<dbReference type="SUPFAM" id="SSF48452">
    <property type="entry name" value="TPR-like"/>
    <property type="match status" value="2"/>
</dbReference>
<dbReference type="SUPFAM" id="SSF81901">
    <property type="entry name" value="HCP-like"/>
    <property type="match status" value="1"/>
</dbReference>
<evidence type="ECO:0000313" key="4">
    <source>
        <dbReference type="Proteomes" id="UP000031184"/>
    </source>
</evidence>
<organism evidence="3 4">
    <name type="scientific">Fusobacterium necrophorum subsp. funduliforme B35</name>
    <dbReference type="NCBI Taxonomy" id="1226633"/>
    <lineage>
        <taxon>Bacteria</taxon>
        <taxon>Fusobacteriati</taxon>
        <taxon>Fusobacteriota</taxon>
        <taxon>Fusobacteriia</taxon>
        <taxon>Fusobacteriales</taxon>
        <taxon>Fusobacteriaceae</taxon>
        <taxon>Fusobacterium</taxon>
    </lineage>
</organism>
<dbReference type="EMBL" id="AUZI01000007">
    <property type="protein sequence ID" value="KID50238.1"/>
    <property type="molecule type" value="Genomic_DNA"/>
</dbReference>
<dbReference type="InterPro" id="IPR019734">
    <property type="entry name" value="TPR_rpt"/>
</dbReference>
<dbReference type="AlphaFoldDB" id="A0A017H4E8"/>
<dbReference type="SMART" id="SM00028">
    <property type="entry name" value="TPR"/>
    <property type="match status" value="12"/>
</dbReference>
<dbReference type="Proteomes" id="UP000031184">
    <property type="component" value="Unassembled WGS sequence"/>
</dbReference>
<dbReference type="OrthoDB" id="89470at2"/>
<gene>
    <name evidence="3" type="ORF">C095_00930</name>
</gene>
<name>A0A017H4E8_9FUSO</name>
<dbReference type="InterPro" id="IPR011990">
    <property type="entry name" value="TPR-like_helical_dom_sf"/>
</dbReference>
<dbReference type="PANTHER" id="PTHR12558">
    <property type="entry name" value="CELL DIVISION CYCLE 16,23,27"/>
    <property type="match status" value="1"/>
</dbReference>
<dbReference type="Pfam" id="PF13181">
    <property type="entry name" value="TPR_8"/>
    <property type="match status" value="3"/>
</dbReference>
<evidence type="ECO:0000313" key="3">
    <source>
        <dbReference type="EMBL" id="KID50238.1"/>
    </source>
</evidence>
<dbReference type="Pfam" id="PF13374">
    <property type="entry name" value="TPR_10"/>
    <property type="match status" value="1"/>
</dbReference>
<keyword evidence="2" id="KW-0802">TPR repeat</keyword>
<dbReference type="PANTHER" id="PTHR12558:SF13">
    <property type="entry name" value="CELL DIVISION CYCLE PROTEIN 27 HOMOLOG"/>
    <property type="match status" value="1"/>
</dbReference>
<evidence type="ECO:0000256" key="1">
    <source>
        <dbReference type="ARBA" id="ARBA00022737"/>
    </source>
</evidence>
<dbReference type="PATRIC" id="fig|1226633.4.peg.182"/>
<proteinExistence type="predicted"/>
<dbReference type="Pfam" id="PF07719">
    <property type="entry name" value="TPR_2"/>
    <property type="match status" value="1"/>
</dbReference>
<protein>
    <submittedName>
        <fullName evidence="3">Uncharacterized protein</fullName>
    </submittedName>
</protein>
<evidence type="ECO:0000256" key="2">
    <source>
        <dbReference type="ARBA" id="ARBA00022803"/>
    </source>
</evidence>
<comment type="caution">
    <text evidence="3">The sequence shown here is derived from an EMBL/GenBank/DDBJ whole genome shotgun (WGS) entry which is preliminary data.</text>
</comment>
<keyword evidence="1" id="KW-0677">Repeat</keyword>
<sequence length="555" mass="65512">MKKALLQELDYLHEEEKHQAVIEKIRELSSENLSSDILGKLARAYANLGNYEEALKILKEIRKEEEHTSLWNYRVGHQYFELNNYEKARVYLEKAFEIDPEEPDVAYLLTYAYEYLANQMMQEENFEKFLEYCNKVKFYADYDKNIEELIWAESRLAWIYDRWGEFEEGKIHLDRLRELIPELDSWTYAEIAYNARGRGKLEEAIDNFHKSIACETPQPWIYKELGWCYSLLENYDKGIEFLSKGEELSPEDGWLVSHLGYSLVRGGYVEEGIAKLKASLNLENTSKIWVYSELGWIYDEEGRFEEAYGYLLEAEKLGRNDEWLSTEIGQCLGRLGKHEEAIEKLQQSLHMEEVDTISLPFLYSEIAWNYGKLKNYEKALFALEEAKKLGREDTWLYSEIGYNLSMKQNTLDKAMENFKKAKELGREDIWIYGQMGYVYERMGNNMEAVICFRKAKEFSAYDSWILYHLGKNLRILGEIPQAISILEQEIEISQFKGWGDLELAWCYALIDEKEKAEEYLNNVEEYLSSQFQTDVQLQADYQEVQALLTSKKYLM</sequence>